<protein>
    <recommendedName>
        <fullName evidence="2">histidine kinase</fullName>
        <ecNumber evidence="2">2.7.13.3</ecNumber>
    </recommendedName>
</protein>
<dbReference type="EMBL" id="SOML01000011">
    <property type="protein sequence ID" value="TFD94233.1"/>
    <property type="molecule type" value="Genomic_DNA"/>
</dbReference>
<feature type="domain" description="Histidine kinase" evidence="8">
    <location>
        <begin position="360"/>
        <end position="575"/>
    </location>
</feature>
<dbReference type="EC" id="2.7.13.3" evidence="2"/>
<keyword evidence="7" id="KW-0472">Membrane</keyword>
<dbReference type="InterPro" id="IPR003661">
    <property type="entry name" value="HisK_dim/P_dom"/>
</dbReference>
<keyword evidence="6" id="KW-0902">Two-component regulatory system</keyword>
<accession>A0A4Y8KVZ0</accession>
<dbReference type="GO" id="GO:0000155">
    <property type="term" value="F:phosphorelay sensor kinase activity"/>
    <property type="evidence" value="ECO:0007669"/>
    <property type="project" value="InterPro"/>
</dbReference>
<dbReference type="Gene3D" id="3.30.565.10">
    <property type="entry name" value="Histidine kinase-like ATPase, C-terminal domain"/>
    <property type="match status" value="1"/>
</dbReference>
<dbReference type="InterPro" id="IPR005467">
    <property type="entry name" value="His_kinase_dom"/>
</dbReference>
<dbReference type="RefSeq" id="WP_134437179.1">
    <property type="nucleotide sequence ID" value="NZ_JBEBQM010000004.1"/>
</dbReference>
<dbReference type="InterPro" id="IPR036890">
    <property type="entry name" value="HATPase_C_sf"/>
</dbReference>
<dbReference type="OrthoDB" id="9813151at2"/>
<evidence type="ECO:0000256" key="5">
    <source>
        <dbReference type="ARBA" id="ARBA00022777"/>
    </source>
</evidence>
<dbReference type="CDD" id="cd00082">
    <property type="entry name" value="HisKA"/>
    <property type="match status" value="1"/>
</dbReference>
<dbReference type="Gene3D" id="1.10.287.130">
    <property type="match status" value="1"/>
</dbReference>
<evidence type="ECO:0000313" key="9">
    <source>
        <dbReference type="EMBL" id="TFD94233.1"/>
    </source>
</evidence>
<comment type="catalytic activity">
    <reaction evidence="1">
        <text>ATP + protein L-histidine = ADP + protein N-phospho-L-histidine.</text>
        <dbReference type="EC" id="2.7.13.3"/>
    </reaction>
</comment>
<dbReference type="SMART" id="SM00387">
    <property type="entry name" value="HATPase_c"/>
    <property type="match status" value="1"/>
</dbReference>
<dbReference type="SUPFAM" id="SSF47384">
    <property type="entry name" value="Homodimeric domain of signal transducing histidine kinase"/>
    <property type="match status" value="1"/>
</dbReference>
<dbReference type="PANTHER" id="PTHR45453">
    <property type="entry name" value="PHOSPHATE REGULON SENSOR PROTEIN PHOR"/>
    <property type="match status" value="1"/>
</dbReference>
<organism evidence="9 10">
    <name type="scientific">Dysgonomonas capnocytophagoides</name>
    <dbReference type="NCBI Taxonomy" id="45254"/>
    <lineage>
        <taxon>Bacteria</taxon>
        <taxon>Pseudomonadati</taxon>
        <taxon>Bacteroidota</taxon>
        <taxon>Bacteroidia</taxon>
        <taxon>Bacteroidales</taxon>
        <taxon>Dysgonomonadaceae</taxon>
        <taxon>Dysgonomonas</taxon>
    </lineage>
</organism>
<keyword evidence="7" id="KW-1133">Transmembrane helix</keyword>
<feature type="transmembrane region" description="Helical" evidence="7">
    <location>
        <begin position="164"/>
        <end position="184"/>
    </location>
</feature>
<evidence type="ECO:0000256" key="4">
    <source>
        <dbReference type="ARBA" id="ARBA00022679"/>
    </source>
</evidence>
<name>A0A4Y8KVZ0_9BACT</name>
<dbReference type="InterPro" id="IPR036097">
    <property type="entry name" value="HisK_dim/P_sf"/>
</dbReference>
<evidence type="ECO:0000256" key="6">
    <source>
        <dbReference type="ARBA" id="ARBA00023012"/>
    </source>
</evidence>
<dbReference type="PROSITE" id="PS50109">
    <property type="entry name" value="HIS_KIN"/>
    <property type="match status" value="1"/>
</dbReference>
<dbReference type="PANTHER" id="PTHR45453:SF1">
    <property type="entry name" value="PHOSPHATE REGULON SENSOR PROTEIN PHOR"/>
    <property type="match status" value="1"/>
</dbReference>
<keyword evidence="5 9" id="KW-0418">Kinase</keyword>
<evidence type="ECO:0000313" key="10">
    <source>
        <dbReference type="Proteomes" id="UP000297861"/>
    </source>
</evidence>
<dbReference type="Pfam" id="PF00512">
    <property type="entry name" value="HisKA"/>
    <property type="match status" value="1"/>
</dbReference>
<feature type="transmembrane region" description="Helical" evidence="7">
    <location>
        <begin position="9"/>
        <end position="27"/>
    </location>
</feature>
<dbReference type="InterPro" id="IPR003594">
    <property type="entry name" value="HATPase_dom"/>
</dbReference>
<dbReference type="PRINTS" id="PR00344">
    <property type="entry name" value="BCTRLSENSOR"/>
</dbReference>
<reference evidence="9 10" key="1">
    <citation type="submission" date="2019-03" db="EMBL/GenBank/DDBJ databases">
        <title>San Antonio Military Medical Center submission to MRSN (WRAIR), pending publication.</title>
        <authorList>
            <person name="Blyth D.M."/>
            <person name="Mccarthy S.L."/>
            <person name="Schall S.E."/>
            <person name="Stam J.A."/>
            <person name="Ong A.C."/>
            <person name="Mcgann P.T."/>
        </authorList>
    </citation>
    <scope>NUCLEOTIDE SEQUENCE [LARGE SCALE GENOMIC DNA]</scope>
    <source>
        <strain evidence="9 10">MRSN571793</strain>
    </source>
</reference>
<comment type="caution">
    <text evidence="9">The sequence shown here is derived from an EMBL/GenBank/DDBJ whole genome shotgun (WGS) entry which is preliminary data.</text>
</comment>
<dbReference type="GO" id="GO:0005886">
    <property type="term" value="C:plasma membrane"/>
    <property type="evidence" value="ECO:0007669"/>
    <property type="project" value="TreeGrafter"/>
</dbReference>
<evidence type="ECO:0000256" key="2">
    <source>
        <dbReference type="ARBA" id="ARBA00012438"/>
    </source>
</evidence>
<sequence length="575" mass="67205">MKLTYKQRLFGFIFIIFAVFSVCIIVSEQREERKYRTEALESQLDGYVEVIHQYIGQNHLVANDTIAISPLIKILPSDLRVTLIDAEGKVFYEKDTHDLKSLNNHLDRPEIMKALYQDYGSNIRMSASLNHEYLYYAKFFNNYFIRVALPYDVQVQNILKPDNFFIYIVLTLFVLVFILLNLVAGRFNKSINKLRNIISRLRNDQPLPANINFPDDELGEMGKELVDIFNFREESKQAVELEREKLIQHFQYSETGLCIFTPKREKIYANSHFLQNLNQIVDRPIFDIDNIFEDKALHPIEDFFAARHTGENHFAFQIERNGKTFNLQVIIFDDKSFEVTIRDITKVEKNRLLKQEMTNNIAHELRTPVTSLRGFLETLTDQKLPAERQEQFIQRAYLQSIRLSNLIDDISLLSKIEEASDKFIMEKINLVQVINEVRIDLTDRLSNNNITLFIDVKPDITIHGNETLLYSIFRNLMDNSINYGGKDIEIHIKDYMQDNKYVYLSYYDTGKSVEEQHLARLFERFYRVNEGRTRETGGSGLGLSIVKNAVLLHKGEIHARKFSKGGLEFLFTLAK</sequence>
<dbReference type="SMART" id="SM00388">
    <property type="entry name" value="HisKA"/>
    <property type="match status" value="1"/>
</dbReference>
<dbReference type="AlphaFoldDB" id="A0A4Y8KVZ0"/>
<dbReference type="STRING" id="1121485.GCA_000426485_01361"/>
<evidence type="ECO:0000259" key="8">
    <source>
        <dbReference type="PROSITE" id="PS50109"/>
    </source>
</evidence>
<dbReference type="GO" id="GO:0016036">
    <property type="term" value="P:cellular response to phosphate starvation"/>
    <property type="evidence" value="ECO:0007669"/>
    <property type="project" value="TreeGrafter"/>
</dbReference>
<dbReference type="GO" id="GO:0004721">
    <property type="term" value="F:phosphoprotein phosphatase activity"/>
    <property type="evidence" value="ECO:0007669"/>
    <property type="project" value="TreeGrafter"/>
</dbReference>
<dbReference type="InterPro" id="IPR050351">
    <property type="entry name" value="BphY/WalK/GraS-like"/>
</dbReference>
<keyword evidence="3" id="KW-0597">Phosphoprotein</keyword>
<dbReference type="Pfam" id="PF02518">
    <property type="entry name" value="HATPase_c"/>
    <property type="match status" value="1"/>
</dbReference>
<keyword evidence="4" id="KW-0808">Transferase</keyword>
<evidence type="ECO:0000256" key="3">
    <source>
        <dbReference type="ARBA" id="ARBA00022553"/>
    </source>
</evidence>
<evidence type="ECO:0000256" key="7">
    <source>
        <dbReference type="SAM" id="Phobius"/>
    </source>
</evidence>
<evidence type="ECO:0000256" key="1">
    <source>
        <dbReference type="ARBA" id="ARBA00000085"/>
    </source>
</evidence>
<keyword evidence="10" id="KW-1185">Reference proteome</keyword>
<dbReference type="SUPFAM" id="SSF55874">
    <property type="entry name" value="ATPase domain of HSP90 chaperone/DNA topoisomerase II/histidine kinase"/>
    <property type="match status" value="1"/>
</dbReference>
<keyword evidence="7" id="KW-0812">Transmembrane</keyword>
<dbReference type="Proteomes" id="UP000297861">
    <property type="component" value="Unassembled WGS sequence"/>
</dbReference>
<gene>
    <name evidence="9" type="ORF">E2605_15855</name>
</gene>
<dbReference type="InterPro" id="IPR004358">
    <property type="entry name" value="Sig_transdc_His_kin-like_C"/>
</dbReference>
<proteinExistence type="predicted"/>